<keyword evidence="2" id="KW-1133">Transmembrane helix</keyword>
<keyword evidence="2" id="KW-0472">Membrane</keyword>
<organism evidence="3 4">
    <name type="scientific">Streptomyces coacervatus</name>
    <dbReference type="NCBI Taxonomy" id="647381"/>
    <lineage>
        <taxon>Bacteria</taxon>
        <taxon>Bacillati</taxon>
        <taxon>Actinomycetota</taxon>
        <taxon>Actinomycetes</taxon>
        <taxon>Kitasatosporales</taxon>
        <taxon>Streptomycetaceae</taxon>
        <taxon>Streptomyces</taxon>
    </lineage>
</organism>
<feature type="region of interest" description="Disordered" evidence="1">
    <location>
        <begin position="470"/>
        <end position="499"/>
    </location>
</feature>
<evidence type="ECO:0000313" key="4">
    <source>
        <dbReference type="Proteomes" id="UP001501009"/>
    </source>
</evidence>
<evidence type="ECO:0000256" key="1">
    <source>
        <dbReference type="SAM" id="MobiDB-lite"/>
    </source>
</evidence>
<feature type="transmembrane region" description="Helical" evidence="2">
    <location>
        <begin position="75"/>
        <end position="95"/>
    </location>
</feature>
<protein>
    <submittedName>
        <fullName evidence="3">Uncharacterized protein</fullName>
    </submittedName>
</protein>
<dbReference type="Proteomes" id="UP001501009">
    <property type="component" value="Unassembled WGS sequence"/>
</dbReference>
<comment type="caution">
    <text evidence="3">The sequence shown here is derived from an EMBL/GenBank/DDBJ whole genome shotgun (WGS) entry which is preliminary data.</text>
</comment>
<keyword evidence="2" id="KW-0812">Transmembrane</keyword>
<feature type="transmembrane region" description="Helical" evidence="2">
    <location>
        <begin position="101"/>
        <end position="120"/>
    </location>
</feature>
<evidence type="ECO:0000313" key="3">
    <source>
        <dbReference type="EMBL" id="GAA3849842.1"/>
    </source>
</evidence>
<gene>
    <name evidence="3" type="ORF">GCM10022403_096790</name>
</gene>
<dbReference type="RefSeq" id="WP_275768606.1">
    <property type="nucleotide sequence ID" value="NZ_BAABDE010000052.1"/>
</dbReference>
<feature type="compositionally biased region" description="Low complexity" evidence="1">
    <location>
        <begin position="486"/>
        <end position="499"/>
    </location>
</feature>
<sequence length="499" mass="54670">MAPRPLPQLPQYDTDAVTRLLCAHAHLDENFALDALDEFTGDRLKAVGLPLGINLVALVRHAAAAQLRRRRRDRLLTVLLVAMVAAVPGGVLALVQGQRSAAVALGALLVGAGVVAAGVVHRTEHSAWVAARTVFRDPGKPLSQAPPLDRATEDRLTSLRQMNVVPYDASVEARNPFVGSGIKIRESVWAPIDVGTAAAGKTIKPFDAVALHGFLAREMTTITGLTELRARNRLYIRGLHVSHVGRQLLPDPLKAPNSRIDKQLVQAGANQAGAAMATYLSLEMVGRGGRYVVSVHLRARLLQTRLSWEVAAYVLPPLQEEFSRVAALPLGGFEEWWLLVRITLANWRVLLTGAPGRIRHRRVRRVRHARALEKDRRDISKYHVVYDYGAFDSLRERVSGITMAYNEVMDATDAFQRIHESVMIATERFLRAHNVDTAALDKVRTVINNQNNFAGPTWGNFGNDGKFVMNQYQASPAGGGQGSPGQQGQQPQQPANPHT</sequence>
<proteinExistence type="predicted"/>
<dbReference type="EMBL" id="BAABDE010000052">
    <property type="protein sequence ID" value="GAA3849842.1"/>
    <property type="molecule type" value="Genomic_DNA"/>
</dbReference>
<accession>A0ABP7JQ62</accession>
<reference evidence="4" key="1">
    <citation type="journal article" date="2019" name="Int. J. Syst. Evol. Microbiol.">
        <title>The Global Catalogue of Microorganisms (GCM) 10K type strain sequencing project: providing services to taxonomists for standard genome sequencing and annotation.</title>
        <authorList>
            <consortium name="The Broad Institute Genomics Platform"/>
            <consortium name="The Broad Institute Genome Sequencing Center for Infectious Disease"/>
            <person name="Wu L."/>
            <person name="Ma J."/>
        </authorList>
    </citation>
    <scope>NUCLEOTIDE SEQUENCE [LARGE SCALE GENOMIC DNA]</scope>
    <source>
        <strain evidence="4">JCM 17138</strain>
    </source>
</reference>
<evidence type="ECO:0000256" key="2">
    <source>
        <dbReference type="SAM" id="Phobius"/>
    </source>
</evidence>
<keyword evidence="4" id="KW-1185">Reference proteome</keyword>
<name>A0ABP7JQ62_9ACTN</name>